<feature type="domain" description="Enoyl reductase (ER)" evidence="3">
    <location>
        <begin position="10"/>
        <end position="324"/>
    </location>
</feature>
<evidence type="ECO:0000313" key="4">
    <source>
        <dbReference type="EMBL" id="MBE3000673.1"/>
    </source>
</evidence>
<dbReference type="Pfam" id="PF08240">
    <property type="entry name" value="ADH_N"/>
    <property type="match status" value="1"/>
</dbReference>
<keyword evidence="5" id="KW-1185">Reference proteome</keyword>
<evidence type="ECO:0000313" key="5">
    <source>
        <dbReference type="Proteomes" id="UP000806528"/>
    </source>
</evidence>
<dbReference type="Gene3D" id="3.90.180.10">
    <property type="entry name" value="Medium-chain alcohol dehydrogenases, catalytic domain"/>
    <property type="match status" value="1"/>
</dbReference>
<evidence type="ECO:0000256" key="1">
    <source>
        <dbReference type="ARBA" id="ARBA00022857"/>
    </source>
</evidence>
<dbReference type="InterPro" id="IPR013154">
    <property type="entry name" value="ADH-like_N"/>
</dbReference>
<dbReference type="EMBL" id="JADBGI010000016">
    <property type="protein sequence ID" value="MBE3000673.1"/>
    <property type="molecule type" value="Genomic_DNA"/>
</dbReference>
<comment type="caution">
    <text evidence="4">The sequence shown here is derived from an EMBL/GenBank/DDBJ whole genome shotgun (WGS) entry which is preliminary data.</text>
</comment>
<dbReference type="InterPro" id="IPR020843">
    <property type="entry name" value="ER"/>
</dbReference>
<gene>
    <name evidence="4" type="ORF">IDM40_18485</name>
</gene>
<protein>
    <submittedName>
        <fullName evidence="4">Zinc-binding dehydrogenase</fullName>
    </submittedName>
</protein>
<sequence length="330" mass="34539">MRVVRAEEFGGPEVLKVAETPDPVPAAGEVLVTVAASEVLFLDVQLRKGWGQDYFELDPPYVPGVGIAGVVSQVGEGVETSWMGRRVAVSLSVAGEYSGGGYAEKAVARVDEVAPVPDDVKLVHAVTALSDGVMGVSRTERARLSAGDVVLVTAAAGGIAVWLIPEAVRAGARVIAAAGSQSKLRTAAHLGAHVTVDYTRSDWGERIREALAGETLSVVFDGSGGDVGETAMGFTGPGTRFFAYGSAGGEFADIDEEARRRGVEVFGLDEDFSLEDQRRWRRTALAWLAEGRITPVLGQVVPLAEAARAHAAIEARTVSGKTVLVNGDGQ</sequence>
<keyword evidence="1" id="KW-0521">NADP</keyword>
<dbReference type="SMART" id="SM00829">
    <property type="entry name" value="PKS_ER"/>
    <property type="match status" value="1"/>
</dbReference>
<dbReference type="Proteomes" id="UP000806528">
    <property type="component" value="Unassembled WGS sequence"/>
</dbReference>
<dbReference type="Gene3D" id="3.40.50.720">
    <property type="entry name" value="NAD(P)-binding Rossmann-like Domain"/>
    <property type="match status" value="1"/>
</dbReference>
<dbReference type="InterPro" id="IPR011032">
    <property type="entry name" value="GroES-like_sf"/>
</dbReference>
<dbReference type="RefSeq" id="WP_193123280.1">
    <property type="nucleotide sequence ID" value="NZ_JADBGI010000016.1"/>
</dbReference>
<evidence type="ECO:0000256" key="2">
    <source>
        <dbReference type="ARBA" id="ARBA00023002"/>
    </source>
</evidence>
<reference evidence="4 5" key="1">
    <citation type="submission" date="2020-09" db="EMBL/GenBank/DDBJ databases">
        <title>Diversity and distribution of actinomycetes associated with coral in the coast of Hainan.</title>
        <authorList>
            <person name="Li F."/>
        </authorList>
    </citation>
    <scope>NUCLEOTIDE SEQUENCE [LARGE SCALE GENOMIC DNA]</scope>
    <source>
        <strain evidence="4 5">HNM0947</strain>
    </source>
</reference>
<dbReference type="InterPro" id="IPR036291">
    <property type="entry name" value="NAD(P)-bd_dom_sf"/>
</dbReference>
<organism evidence="4 5">
    <name type="scientific">Nocardiopsis coralli</name>
    <dbReference type="NCBI Taxonomy" id="2772213"/>
    <lineage>
        <taxon>Bacteria</taxon>
        <taxon>Bacillati</taxon>
        <taxon>Actinomycetota</taxon>
        <taxon>Actinomycetes</taxon>
        <taxon>Streptosporangiales</taxon>
        <taxon>Nocardiopsidaceae</taxon>
        <taxon>Nocardiopsis</taxon>
    </lineage>
</organism>
<dbReference type="SUPFAM" id="SSF51735">
    <property type="entry name" value="NAD(P)-binding Rossmann-fold domains"/>
    <property type="match status" value="1"/>
</dbReference>
<evidence type="ECO:0000259" key="3">
    <source>
        <dbReference type="SMART" id="SM00829"/>
    </source>
</evidence>
<keyword evidence="2" id="KW-0560">Oxidoreductase</keyword>
<dbReference type="PANTHER" id="PTHR48106">
    <property type="entry name" value="QUINONE OXIDOREDUCTASE PIG3-RELATED"/>
    <property type="match status" value="1"/>
</dbReference>
<proteinExistence type="predicted"/>
<dbReference type="Pfam" id="PF13602">
    <property type="entry name" value="ADH_zinc_N_2"/>
    <property type="match status" value="1"/>
</dbReference>
<dbReference type="SUPFAM" id="SSF50129">
    <property type="entry name" value="GroES-like"/>
    <property type="match status" value="1"/>
</dbReference>
<accession>A0ABR9PA05</accession>
<name>A0ABR9PA05_9ACTN</name>
<dbReference type="PANTHER" id="PTHR48106:SF13">
    <property type="entry name" value="QUINONE OXIDOREDUCTASE-RELATED"/>
    <property type="match status" value="1"/>
</dbReference>